<dbReference type="Pfam" id="PF05114">
    <property type="entry name" value="MbnB_TglH_ChrH"/>
    <property type="match status" value="1"/>
</dbReference>
<dbReference type="Gene3D" id="3.20.20.150">
    <property type="entry name" value="Divalent-metal-dependent TIM barrel enzymes"/>
    <property type="match status" value="1"/>
</dbReference>
<dbReference type="NCBIfam" id="NF003818">
    <property type="entry name" value="PRK05409.1"/>
    <property type="match status" value="1"/>
</dbReference>
<name>A0A0F9YAQ9_9ZZZZ</name>
<gene>
    <name evidence="1" type="ORF">LCGC14_0114830</name>
</gene>
<sequence length="283" mass="31169">MNFTQPTGVQGAGLGLRRGLLNEITQGPNPGVDFFEVAPENWINIGGRYGRQFRALTERHAFACHGLSLNLGGLAPLDQRLLTDIKCFLDEHQISVYSEHLSACADDGQLYDLMPVPFSDSNVVRIAQRVKQVEEALERPLIIENVSAYVCLPGDMDEADFVSRVLQEADCQLLLDVNNVLVNSINFGSDAEHFIRAMPSARIAYMHIAGHFDAEPGLKIDSHGAPVIDPVWRLLQLAYAAHGVRPTLLERDFNFPPIAELYAEVAQIRALQSAATAPKSLRA</sequence>
<protein>
    <submittedName>
        <fullName evidence="1">Uncharacterized protein</fullName>
    </submittedName>
</protein>
<comment type="caution">
    <text evidence="1">The sequence shown here is derived from an EMBL/GenBank/DDBJ whole genome shotgun (WGS) entry which is preliminary data.</text>
</comment>
<dbReference type="PANTHER" id="PTHR42194">
    <property type="entry name" value="UPF0276 PROTEIN HI_1600"/>
    <property type="match status" value="1"/>
</dbReference>
<dbReference type="AlphaFoldDB" id="A0A0F9YAQ9"/>
<dbReference type="InterPro" id="IPR007801">
    <property type="entry name" value="MbnB/TglH/ChrH"/>
</dbReference>
<evidence type="ECO:0000313" key="1">
    <source>
        <dbReference type="EMBL" id="KKO01674.1"/>
    </source>
</evidence>
<dbReference type="EMBL" id="LAZR01000034">
    <property type="protein sequence ID" value="KKO01674.1"/>
    <property type="molecule type" value="Genomic_DNA"/>
</dbReference>
<dbReference type="InterPro" id="IPR036237">
    <property type="entry name" value="Xyl_isomerase-like_sf"/>
</dbReference>
<proteinExistence type="predicted"/>
<reference evidence="1" key="1">
    <citation type="journal article" date="2015" name="Nature">
        <title>Complex archaea that bridge the gap between prokaryotes and eukaryotes.</title>
        <authorList>
            <person name="Spang A."/>
            <person name="Saw J.H."/>
            <person name="Jorgensen S.L."/>
            <person name="Zaremba-Niedzwiedzka K."/>
            <person name="Martijn J."/>
            <person name="Lind A.E."/>
            <person name="van Eijk R."/>
            <person name="Schleper C."/>
            <person name="Guy L."/>
            <person name="Ettema T.J."/>
        </authorList>
    </citation>
    <scope>NUCLEOTIDE SEQUENCE</scope>
</reference>
<dbReference type="PANTHER" id="PTHR42194:SF1">
    <property type="entry name" value="UPF0276 PROTEIN HI_1600"/>
    <property type="match status" value="1"/>
</dbReference>
<accession>A0A0F9YAQ9</accession>
<dbReference type="SUPFAM" id="SSF51658">
    <property type="entry name" value="Xylose isomerase-like"/>
    <property type="match status" value="1"/>
</dbReference>
<organism evidence="1">
    <name type="scientific">marine sediment metagenome</name>
    <dbReference type="NCBI Taxonomy" id="412755"/>
    <lineage>
        <taxon>unclassified sequences</taxon>
        <taxon>metagenomes</taxon>
        <taxon>ecological metagenomes</taxon>
    </lineage>
</organism>